<dbReference type="SUPFAM" id="SSF51726">
    <property type="entry name" value="UROD/MetE-like"/>
    <property type="match status" value="1"/>
</dbReference>
<evidence type="ECO:0000256" key="2">
    <source>
        <dbReference type="ARBA" id="ARBA00022723"/>
    </source>
</evidence>
<dbReference type="EMBL" id="UINC01130350">
    <property type="protein sequence ID" value="SVD11364.1"/>
    <property type="molecule type" value="Genomic_DNA"/>
</dbReference>
<organism evidence="5">
    <name type="scientific">marine metagenome</name>
    <dbReference type="NCBI Taxonomy" id="408172"/>
    <lineage>
        <taxon>unclassified sequences</taxon>
        <taxon>metagenomes</taxon>
        <taxon>ecological metagenomes</taxon>
    </lineage>
</organism>
<dbReference type="GO" id="GO:0008270">
    <property type="term" value="F:zinc ion binding"/>
    <property type="evidence" value="ECO:0007669"/>
    <property type="project" value="InterPro"/>
</dbReference>
<dbReference type="Pfam" id="PF01717">
    <property type="entry name" value="Meth_synt_2"/>
    <property type="match status" value="1"/>
</dbReference>
<proteinExistence type="predicted"/>
<keyword evidence="3" id="KW-0862">Zinc</keyword>
<dbReference type="InterPro" id="IPR038071">
    <property type="entry name" value="UROD/MetE-like_sf"/>
</dbReference>
<dbReference type="AlphaFoldDB" id="A0A382SN76"/>
<dbReference type="GO" id="GO:0003871">
    <property type="term" value="F:5-methyltetrahydropteroyltriglutamate-homocysteine S-methyltransferase activity"/>
    <property type="evidence" value="ECO:0007669"/>
    <property type="project" value="InterPro"/>
</dbReference>
<reference evidence="5" key="1">
    <citation type="submission" date="2018-05" db="EMBL/GenBank/DDBJ databases">
        <authorList>
            <person name="Lanie J.A."/>
            <person name="Ng W.-L."/>
            <person name="Kazmierczak K.M."/>
            <person name="Andrzejewski T.M."/>
            <person name="Davidsen T.M."/>
            <person name="Wayne K.J."/>
            <person name="Tettelin H."/>
            <person name="Glass J.I."/>
            <person name="Rusch D."/>
            <person name="Podicherti R."/>
            <person name="Tsui H.-C.T."/>
            <person name="Winkler M.E."/>
        </authorList>
    </citation>
    <scope>NUCLEOTIDE SEQUENCE</scope>
</reference>
<dbReference type="GO" id="GO:0009086">
    <property type="term" value="P:methionine biosynthetic process"/>
    <property type="evidence" value="ECO:0007669"/>
    <property type="project" value="InterPro"/>
</dbReference>
<sequence length="171" mass="19588">MHKERFVVLNPLETTTIGSFPKPNFVPVRDWFDLARQKGAMDTVETTLQYNLDIQKNKDTHEPLFLQATKEILDIQLHAGVSIPTDGEVRRENYIHYHCRHLAGFDFRKLEHRVLRDGAYETDLPAIRGEIKHSGKNYSAHDYLASQALSSRQIKFTLPGPLTILDTTADC</sequence>
<gene>
    <name evidence="5" type="ORF">METZ01_LOCUS364218</name>
</gene>
<accession>A0A382SN76</accession>
<evidence type="ECO:0000259" key="4">
    <source>
        <dbReference type="Pfam" id="PF01717"/>
    </source>
</evidence>
<evidence type="ECO:0000256" key="1">
    <source>
        <dbReference type="ARBA" id="ARBA00001947"/>
    </source>
</evidence>
<feature type="domain" description="Cobalamin-independent methionine synthase MetE C-terminal/archaeal" evidence="4">
    <location>
        <begin position="13"/>
        <end position="167"/>
    </location>
</feature>
<evidence type="ECO:0000256" key="3">
    <source>
        <dbReference type="ARBA" id="ARBA00022833"/>
    </source>
</evidence>
<keyword evidence="2" id="KW-0479">Metal-binding</keyword>
<feature type="non-terminal residue" evidence="5">
    <location>
        <position position="171"/>
    </location>
</feature>
<evidence type="ECO:0000313" key="5">
    <source>
        <dbReference type="EMBL" id="SVD11364.1"/>
    </source>
</evidence>
<dbReference type="InterPro" id="IPR002629">
    <property type="entry name" value="Met_Synth_C/arc"/>
</dbReference>
<protein>
    <recommendedName>
        <fullName evidence="4">Cobalamin-independent methionine synthase MetE C-terminal/archaeal domain-containing protein</fullName>
    </recommendedName>
</protein>
<name>A0A382SN76_9ZZZZ</name>
<dbReference type="Gene3D" id="3.20.20.210">
    <property type="match status" value="1"/>
</dbReference>
<dbReference type="PANTHER" id="PTHR30519">
    <property type="entry name" value="5-METHYLTETRAHYDROPTEROYLTRIGLUTAMATE--HOMOCYSTEINE METHYLTRANSFERASE"/>
    <property type="match status" value="1"/>
</dbReference>
<comment type="cofactor">
    <cofactor evidence="1">
        <name>Zn(2+)</name>
        <dbReference type="ChEBI" id="CHEBI:29105"/>
    </cofactor>
</comment>